<evidence type="ECO:0000313" key="4">
    <source>
        <dbReference type="Proteomes" id="UP000222542"/>
    </source>
</evidence>
<dbReference type="SUPFAM" id="SSF103612">
    <property type="entry name" value="SBT domain"/>
    <property type="match status" value="1"/>
</dbReference>
<keyword evidence="1" id="KW-0863">Zinc-finger</keyword>
<dbReference type="GO" id="GO:0005634">
    <property type="term" value="C:nucleus"/>
    <property type="evidence" value="ECO:0007669"/>
    <property type="project" value="InterPro"/>
</dbReference>
<dbReference type="GO" id="GO:0003677">
    <property type="term" value="F:DNA binding"/>
    <property type="evidence" value="ECO:0007669"/>
    <property type="project" value="InterPro"/>
</dbReference>
<keyword evidence="1" id="KW-0479">Metal-binding</keyword>
<keyword evidence="4" id="KW-1185">Reference proteome</keyword>
<evidence type="ECO:0000313" key="3">
    <source>
        <dbReference type="EMBL" id="PHT95549.1"/>
    </source>
</evidence>
<sequence length="144" mass="16317">MRGVGNIFGSLVGVFSGEDKSSSISRDSSLIDLKPGRFPDHISANIFKYPKIMPSFTTTEFIFPAKRIQQALLVSSKEEFSLDTLLRFHLLDEFDDGKQSYRKHLVGHNEHQRKPHTSMHSGYKLFLSFAINVVLNFAYCSSTL</sequence>
<dbReference type="GO" id="GO:0008270">
    <property type="term" value="F:zinc ion binding"/>
    <property type="evidence" value="ECO:0007669"/>
    <property type="project" value="UniProtKB-KW"/>
</dbReference>
<reference evidence="3 4" key="2">
    <citation type="journal article" date="2017" name="Genome Biol.">
        <title>New reference genome sequences of hot pepper reveal the massive evolution of plant disease-resistance genes by retroduplication.</title>
        <authorList>
            <person name="Kim S."/>
            <person name="Park J."/>
            <person name="Yeom S.I."/>
            <person name="Kim Y.M."/>
            <person name="Seo E."/>
            <person name="Kim K.T."/>
            <person name="Kim M.S."/>
            <person name="Lee J.M."/>
            <person name="Cheong K."/>
            <person name="Shin H.S."/>
            <person name="Kim S.B."/>
            <person name="Han K."/>
            <person name="Lee J."/>
            <person name="Park M."/>
            <person name="Lee H.A."/>
            <person name="Lee H.Y."/>
            <person name="Lee Y."/>
            <person name="Oh S."/>
            <person name="Lee J.H."/>
            <person name="Choi E."/>
            <person name="Choi E."/>
            <person name="Lee S.E."/>
            <person name="Jeon J."/>
            <person name="Kim H."/>
            <person name="Choi G."/>
            <person name="Song H."/>
            <person name="Lee J."/>
            <person name="Lee S.C."/>
            <person name="Kwon J.K."/>
            <person name="Lee H.Y."/>
            <person name="Koo N."/>
            <person name="Hong Y."/>
            <person name="Kim R.W."/>
            <person name="Kang W.H."/>
            <person name="Huh J.H."/>
            <person name="Kang B.C."/>
            <person name="Yang T.J."/>
            <person name="Lee Y.H."/>
            <person name="Bennetzen J.L."/>
            <person name="Choi D."/>
        </authorList>
    </citation>
    <scope>NUCLEOTIDE SEQUENCE [LARGE SCALE GENOMIC DNA]</scope>
    <source>
        <strain evidence="4">cv. CM334</strain>
    </source>
</reference>
<evidence type="ECO:0000256" key="1">
    <source>
        <dbReference type="PROSITE-ProRule" id="PRU00470"/>
    </source>
</evidence>
<gene>
    <name evidence="3" type="ORF">T459_03431</name>
</gene>
<accession>A0A2G3AMV4</accession>
<dbReference type="EMBL" id="AYRZ02000001">
    <property type="protein sequence ID" value="PHT95549.1"/>
    <property type="molecule type" value="Genomic_DNA"/>
</dbReference>
<dbReference type="InterPro" id="IPR004333">
    <property type="entry name" value="SBP_dom"/>
</dbReference>
<dbReference type="InterPro" id="IPR036893">
    <property type="entry name" value="SBP_sf"/>
</dbReference>
<protein>
    <recommendedName>
        <fullName evidence="2">SBP-type domain-containing protein</fullName>
    </recommendedName>
</protein>
<name>A0A2G3AMV4_CAPAN</name>
<keyword evidence="1" id="KW-0862">Zinc</keyword>
<dbReference type="AlphaFoldDB" id="A0A2G3AMV4"/>
<evidence type="ECO:0000259" key="2">
    <source>
        <dbReference type="PROSITE" id="PS51141"/>
    </source>
</evidence>
<dbReference type="PROSITE" id="PS51141">
    <property type="entry name" value="ZF_SBP"/>
    <property type="match status" value="1"/>
</dbReference>
<dbReference type="Proteomes" id="UP000222542">
    <property type="component" value="Unassembled WGS sequence"/>
</dbReference>
<comment type="caution">
    <text evidence="3">The sequence shown here is derived from an EMBL/GenBank/DDBJ whole genome shotgun (WGS) entry which is preliminary data.</text>
</comment>
<proteinExistence type="predicted"/>
<organism evidence="3 4">
    <name type="scientific">Capsicum annuum</name>
    <name type="common">Capsicum pepper</name>
    <dbReference type="NCBI Taxonomy" id="4072"/>
    <lineage>
        <taxon>Eukaryota</taxon>
        <taxon>Viridiplantae</taxon>
        <taxon>Streptophyta</taxon>
        <taxon>Embryophyta</taxon>
        <taxon>Tracheophyta</taxon>
        <taxon>Spermatophyta</taxon>
        <taxon>Magnoliopsida</taxon>
        <taxon>eudicotyledons</taxon>
        <taxon>Gunneridae</taxon>
        <taxon>Pentapetalae</taxon>
        <taxon>asterids</taxon>
        <taxon>lamiids</taxon>
        <taxon>Solanales</taxon>
        <taxon>Solanaceae</taxon>
        <taxon>Solanoideae</taxon>
        <taxon>Capsiceae</taxon>
        <taxon>Capsicum</taxon>
    </lineage>
</organism>
<reference evidence="3 4" key="1">
    <citation type="journal article" date="2014" name="Nat. Genet.">
        <title>Genome sequence of the hot pepper provides insights into the evolution of pungency in Capsicum species.</title>
        <authorList>
            <person name="Kim S."/>
            <person name="Park M."/>
            <person name="Yeom S.I."/>
            <person name="Kim Y.M."/>
            <person name="Lee J.M."/>
            <person name="Lee H.A."/>
            <person name="Seo E."/>
            <person name="Choi J."/>
            <person name="Cheong K."/>
            <person name="Kim K.T."/>
            <person name="Jung K."/>
            <person name="Lee G.W."/>
            <person name="Oh S.K."/>
            <person name="Bae C."/>
            <person name="Kim S.B."/>
            <person name="Lee H.Y."/>
            <person name="Kim S.Y."/>
            <person name="Kim M.S."/>
            <person name="Kang B.C."/>
            <person name="Jo Y.D."/>
            <person name="Yang H.B."/>
            <person name="Jeong H.J."/>
            <person name="Kang W.H."/>
            <person name="Kwon J.K."/>
            <person name="Shin C."/>
            <person name="Lim J.Y."/>
            <person name="Park J.H."/>
            <person name="Huh J.H."/>
            <person name="Kim J.S."/>
            <person name="Kim B.D."/>
            <person name="Cohen O."/>
            <person name="Paran I."/>
            <person name="Suh M.C."/>
            <person name="Lee S.B."/>
            <person name="Kim Y.K."/>
            <person name="Shin Y."/>
            <person name="Noh S.J."/>
            <person name="Park J."/>
            <person name="Seo Y.S."/>
            <person name="Kwon S.Y."/>
            <person name="Kim H.A."/>
            <person name="Park J.M."/>
            <person name="Kim H.J."/>
            <person name="Choi S.B."/>
            <person name="Bosland P.W."/>
            <person name="Reeves G."/>
            <person name="Jo S.H."/>
            <person name="Lee B.W."/>
            <person name="Cho H.T."/>
            <person name="Choi H.S."/>
            <person name="Lee M.S."/>
            <person name="Yu Y."/>
            <person name="Do Choi Y."/>
            <person name="Park B.S."/>
            <person name="van Deynze A."/>
            <person name="Ashrafi H."/>
            <person name="Hill T."/>
            <person name="Kim W.T."/>
            <person name="Pai H.S."/>
            <person name="Ahn H.K."/>
            <person name="Yeam I."/>
            <person name="Giovannoni J.J."/>
            <person name="Rose J.K."/>
            <person name="Sorensen I."/>
            <person name="Lee S.J."/>
            <person name="Kim R.W."/>
            <person name="Choi I.Y."/>
            <person name="Choi B.S."/>
            <person name="Lim J.S."/>
            <person name="Lee Y.H."/>
            <person name="Choi D."/>
        </authorList>
    </citation>
    <scope>NUCLEOTIDE SEQUENCE [LARGE SCALE GENOMIC DNA]</scope>
    <source>
        <strain evidence="4">cv. CM334</strain>
    </source>
</reference>
<feature type="domain" description="SBP-type" evidence="2">
    <location>
        <begin position="21"/>
        <end position="115"/>
    </location>
</feature>
<dbReference type="STRING" id="4072.A0A2G3AMV4"/>
<dbReference type="Gramene" id="PHT95549">
    <property type="protein sequence ID" value="PHT95549"/>
    <property type="gene ID" value="T459_03431"/>
</dbReference>